<dbReference type="PRINTS" id="PR00868">
    <property type="entry name" value="DNAPOLI"/>
</dbReference>
<comment type="function">
    <text evidence="15">In addition to polymerase activity, this DNA polymerase exhibits 5'-3' exonuclease activity.</text>
</comment>
<evidence type="ECO:0000256" key="13">
    <source>
        <dbReference type="ARBA" id="ARBA00049244"/>
    </source>
</evidence>
<evidence type="ECO:0000256" key="11">
    <source>
        <dbReference type="ARBA" id="ARBA00023125"/>
    </source>
</evidence>
<dbReference type="SUPFAM" id="SSF56672">
    <property type="entry name" value="DNA/RNA polymerases"/>
    <property type="match status" value="1"/>
</dbReference>
<keyword evidence="8" id="KW-0540">Nuclease</keyword>
<evidence type="ECO:0000256" key="14">
    <source>
        <dbReference type="NCBIfam" id="TIGR00593"/>
    </source>
</evidence>
<comment type="subunit">
    <text evidence="2">Single-chain monomer with multiple functions.</text>
</comment>
<evidence type="ECO:0000256" key="4">
    <source>
        <dbReference type="ARBA" id="ARBA00020311"/>
    </source>
</evidence>
<dbReference type="Gene3D" id="3.40.50.1010">
    <property type="entry name" value="5'-nuclease"/>
    <property type="match status" value="1"/>
</dbReference>
<evidence type="ECO:0000256" key="8">
    <source>
        <dbReference type="ARBA" id="ARBA00022722"/>
    </source>
</evidence>
<dbReference type="CDD" id="cd09898">
    <property type="entry name" value="H3TH_53EXO"/>
    <property type="match status" value="1"/>
</dbReference>
<dbReference type="PANTHER" id="PTHR10133:SF27">
    <property type="entry name" value="DNA POLYMERASE NU"/>
    <property type="match status" value="1"/>
</dbReference>
<evidence type="ECO:0000256" key="12">
    <source>
        <dbReference type="ARBA" id="ARBA00023204"/>
    </source>
</evidence>
<dbReference type="PANTHER" id="PTHR10133">
    <property type="entry name" value="DNA POLYMERASE I"/>
    <property type="match status" value="1"/>
</dbReference>
<sequence length="854" mass="94844">MKEYDVILVDGSSYLFRAFHALPPLVNKDGIPTGAIYGVINMIKRLEKDCPDAKIIVVFDPKGGTFRHEIYDGYKADRGQAPDDLVVQIPLLHEVIVALGFPLIIHQGYEADDVIASFAKRCGSKRVLISTLDKDLAQLVSENVHLINTMHNKLLDVQGVQDKFGVLPEQIRDYLALMGDRSDNVPGVPGVGPKTAAKWLCEYGSIEGIKASRDQLKGKVGETFRQHLGEIDLSVQLVSLVDDLEVCQSIDEVVGQGVNAPRLQALYKKFGFKRWLSELSVGEEVSFSIVRKQRLLAGIRDKVSQAPFVVLMASKPKSYTPRSMLTVFALQVRDQCFVLDAEHLDMDSLWQELMPALEAVEIVTFDAKMLLNYWALLGQACRGRVYDLQVAGYVLDSSSVVSLELLQMRYLDKAAVVKKEDAISEALAKESWNVGQLYPLISKEIRGNKTCSHVFNDIEMPVLNILANMEQEGILVDDHLLQNYAKELKASLDEIEAQAHALIGVSFNLSSPKQIRQILFEQLKLPVIEKTPGGEPSTAESTLAELSGQHALVPLLLRHRSLSKIYSTYAEGLVKQVSETGRIHGIFNQAVTVTGRLSSTNPNLQNIPIRTDEGRRIRSAFIPSNGYKIVSADYSQIELRIMAHYSGDHSLIEAFQNNQDVHSATAAKVEGVRLADVSQEMRRRAKAVNFGLIYGMSAFGLSKQLGISRSEAQEVIDKYFEQYPGVLTYMSTIRAQAEEKGYVETILGRRLKAQGAQSHQSIEKQAALRAAINAPMQGSAADIIKLAMIAIATRSDQFDYKMVLQVHDELVFEVKEMDVGAFQEHVTTLMQNVLELKVPLVVNVSEGENWEVAH</sequence>
<dbReference type="Gene3D" id="1.20.1060.10">
    <property type="entry name" value="Taq DNA Polymerase, Chain T, domain 4"/>
    <property type="match status" value="1"/>
</dbReference>
<dbReference type="Gene3D" id="1.10.150.20">
    <property type="entry name" value="5' to 3' exonuclease, C-terminal subdomain"/>
    <property type="match status" value="2"/>
</dbReference>
<keyword evidence="10 15" id="KW-0239">DNA-directed DNA polymerase</keyword>
<evidence type="ECO:0000256" key="15">
    <source>
        <dbReference type="RuleBase" id="RU004460"/>
    </source>
</evidence>
<organism evidence="18 19">
    <name type="scientific">Candidatus Synchoanobacter obligatus</name>
    <dbReference type="NCBI Taxonomy" id="2919597"/>
    <lineage>
        <taxon>Bacteria</taxon>
        <taxon>Pseudomonadati</taxon>
        <taxon>Pseudomonadota</taxon>
        <taxon>Gammaproteobacteria</taxon>
        <taxon>Candidatus Comchoanobacterales</taxon>
        <taxon>Candidatus Comchoanobacteraceae</taxon>
        <taxon>Candidatus Synchoanobacter</taxon>
    </lineage>
</organism>
<dbReference type="GO" id="GO:0003887">
    <property type="term" value="F:DNA-directed DNA polymerase activity"/>
    <property type="evidence" value="ECO:0007669"/>
    <property type="project" value="UniProtKB-EC"/>
</dbReference>
<dbReference type="SUPFAM" id="SSF47807">
    <property type="entry name" value="5' to 3' exonuclease, C-terminal subdomain"/>
    <property type="match status" value="1"/>
</dbReference>
<dbReference type="Proteomes" id="UP001320768">
    <property type="component" value="Unassembled WGS sequence"/>
</dbReference>
<dbReference type="InterPro" id="IPR043502">
    <property type="entry name" value="DNA/RNA_pol_sf"/>
</dbReference>
<keyword evidence="15" id="KW-0378">Hydrolase</keyword>
<dbReference type="CDD" id="cd09859">
    <property type="entry name" value="PIN_53EXO"/>
    <property type="match status" value="1"/>
</dbReference>
<dbReference type="SUPFAM" id="SSF53098">
    <property type="entry name" value="Ribonuclease H-like"/>
    <property type="match status" value="1"/>
</dbReference>
<keyword evidence="9 15" id="KW-0227">DNA damage</keyword>
<dbReference type="CDD" id="cd08637">
    <property type="entry name" value="DNA_pol_A_pol_I_C"/>
    <property type="match status" value="1"/>
</dbReference>
<dbReference type="Gene3D" id="3.30.420.10">
    <property type="entry name" value="Ribonuclease H-like superfamily/Ribonuclease H"/>
    <property type="match status" value="1"/>
</dbReference>
<dbReference type="InterPro" id="IPR020046">
    <property type="entry name" value="5-3_exonucl_a-hlix_arch_N"/>
</dbReference>
<evidence type="ECO:0000256" key="2">
    <source>
        <dbReference type="ARBA" id="ARBA00011541"/>
    </source>
</evidence>
<accession>A0ABT1L5G5</accession>
<evidence type="ECO:0000259" key="17">
    <source>
        <dbReference type="SMART" id="SM00482"/>
    </source>
</evidence>
<evidence type="ECO:0000256" key="7">
    <source>
        <dbReference type="ARBA" id="ARBA00022705"/>
    </source>
</evidence>
<dbReference type="SMART" id="SM00279">
    <property type="entry name" value="HhH2"/>
    <property type="match status" value="1"/>
</dbReference>
<keyword evidence="7 15" id="KW-0235">DNA replication</keyword>
<keyword evidence="19" id="KW-1185">Reference proteome</keyword>
<dbReference type="RefSeq" id="WP_258569265.1">
    <property type="nucleotide sequence ID" value="NZ_JAKUDN010000002.1"/>
</dbReference>
<keyword evidence="6 15" id="KW-0548">Nucleotidyltransferase</keyword>
<evidence type="ECO:0000256" key="10">
    <source>
        <dbReference type="ARBA" id="ARBA00022932"/>
    </source>
</evidence>
<dbReference type="Gene3D" id="3.30.70.370">
    <property type="match status" value="1"/>
</dbReference>
<evidence type="ECO:0000313" key="19">
    <source>
        <dbReference type="Proteomes" id="UP001320768"/>
    </source>
</evidence>
<dbReference type="InterPro" id="IPR008918">
    <property type="entry name" value="HhH2"/>
</dbReference>
<keyword evidence="11 15" id="KW-0238">DNA-binding</keyword>
<dbReference type="InterPro" id="IPR019760">
    <property type="entry name" value="DNA-dir_DNA_pol_A_CS"/>
</dbReference>
<reference evidence="18 19" key="1">
    <citation type="journal article" date="2022" name="Nat. Microbiol.">
        <title>The microbiome of a bacterivorous marine choanoflagellate contains a resource-demanding obligate bacterial associate.</title>
        <authorList>
            <person name="Needham D.M."/>
            <person name="Poirier C."/>
            <person name="Bachy C."/>
            <person name="George E.E."/>
            <person name="Wilken S."/>
            <person name="Yung C.C.M."/>
            <person name="Limardo A.J."/>
            <person name="Morando M."/>
            <person name="Sudek L."/>
            <person name="Malmstrom R.R."/>
            <person name="Keeling P.J."/>
            <person name="Santoro A.E."/>
            <person name="Worden A.Z."/>
        </authorList>
    </citation>
    <scope>NUCLEOTIDE SEQUENCE [LARGE SCALE GENOMIC DNA]</scope>
    <source>
        <strain evidence="18 19">Comchoano-2</strain>
    </source>
</reference>
<proteinExistence type="inferred from homology"/>
<gene>
    <name evidence="15 18" type="primary">polA</name>
    <name evidence="18" type="ORF">MKS91_02495</name>
</gene>
<evidence type="ECO:0000256" key="5">
    <source>
        <dbReference type="ARBA" id="ARBA00022679"/>
    </source>
</evidence>
<dbReference type="InterPro" id="IPR002298">
    <property type="entry name" value="DNA_polymerase_A"/>
</dbReference>
<dbReference type="InterPro" id="IPR018320">
    <property type="entry name" value="DNA_polymerase_1"/>
</dbReference>
<dbReference type="InterPro" id="IPR029060">
    <property type="entry name" value="PIN-like_dom_sf"/>
</dbReference>
<keyword evidence="12 15" id="KW-0234">DNA repair</keyword>
<dbReference type="InterPro" id="IPR012337">
    <property type="entry name" value="RNaseH-like_sf"/>
</dbReference>
<evidence type="ECO:0000313" key="18">
    <source>
        <dbReference type="EMBL" id="MCP8352156.1"/>
    </source>
</evidence>
<dbReference type="SMART" id="SM00482">
    <property type="entry name" value="POLAc"/>
    <property type="match status" value="1"/>
</dbReference>
<evidence type="ECO:0000256" key="3">
    <source>
        <dbReference type="ARBA" id="ARBA00012417"/>
    </source>
</evidence>
<name>A0ABT1L5G5_9GAMM</name>
<comment type="caution">
    <text evidence="18">The sequence shown here is derived from an EMBL/GenBank/DDBJ whole genome shotgun (WGS) entry which is preliminary data.</text>
</comment>
<dbReference type="InterPro" id="IPR001098">
    <property type="entry name" value="DNA-dir_DNA_pol_A_palm_dom"/>
</dbReference>
<dbReference type="SUPFAM" id="SSF88723">
    <property type="entry name" value="PIN domain-like"/>
    <property type="match status" value="1"/>
</dbReference>
<comment type="similarity">
    <text evidence="1 15">Belongs to the DNA polymerase type-A family.</text>
</comment>
<evidence type="ECO:0000256" key="1">
    <source>
        <dbReference type="ARBA" id="ARBA00007705"/>
    </source>
</evidence>
<feature type="domain" description="DNA-directed DNA polymerase family A palm" evidence="17">
    <location>
        <begin position="614"/>
        <end position="818"/>
    </location>
</feature>
<dbReference type="NCBIfam" id="TIGR00593">
    <property type="entry name" value="pola"/>
    <property type="match status" value="1"/>
</dbReference>
<dbReference type="PROSITE" id="PS00447">
    <property type="entry name" value="DNA_POLYMERASE_A"/>
    <property type="match status" value="1"/>
</dbReference>
<comment type="catalytic activity">
    <reaction evidence="13 15">
        <text>DNA(n) + a 2'-deoxyribonucleoside 5'-triphosphate = DNA(n+1) + diphosphate</text>
        <dbReference type="Rhea" id="RHEA:22508"/>
        <dbReference type="Rhea" id="RHEA-COMP:17339"/>
        <dbReference type="Rhea" id="RHEA-COMP:17340"/>
        <dbReference type="ChEBI" id="CHEBI:33019"/>
        <dbReference type="ChEBI" id="CHEBI:61560"/>
        <dbReference type="ChEBI" id="CHEBI:173112"/>
        <dbReference type="EC" id="2.7.7.7"/>
    </reaction>
</comment>
<keyword evidence="5 15" id="KW-0808">Transferase</keyword>
<dbReference type="InterPro" id="IPR036397">
    <property type="entry name" value="RNaseH_sf"/>
</dbReference>
<dbReference type="Pfam" id="PF01367">
    <property type="entry name" value="5_3_exonuc"/>
    <property type="match status" value="1"/>
</dbReference>
<keyword evidence="15" id="KW-0269">Exonuclease</keyword>
<feature type="domain" description="5'-3' exonuclease" evidence="16">
    <location>
        <begin position="1"/>
        <end position="256"/>
    </location>
</feature>
<evidence type="ECO:0000256" key="6">
    <source>
        <dbReference type="ARBA" id="ARBA00022695"/>
    </source>
</evidence>
<evidence type="ECO:0000259" key="16">
    <source>
        <dbReference type="SMART" id="SM00475"/>
    </source>
</evidence>
<evidence type="ECO:0000256" key="9">
    <source>
        <dbReference type="ARBA" id="ARBA00022763"/>
    </source>
</evidence>
<dbReference type="InterPro" id="IPR036279">
    <property type="entry name" value="5-3_exonuclease_C_sf"/>
</dbReference>
<dbReference type="InterPro" id="IPR020045">
    <property type="entry name" value="DNA_polI_H3TH"/>
</dbReference>
<dbReference type="InterPro" id="IPR002421">
    <property type="entry name" value="5-3_exonuclease"/>
</dbReference>
<dbReference type="NCBIfam" id="NF004397">
    <property type="entry name" value="PRK05755.1"/>
    <property type="match status" value="1"/>
</dbReference>
<dbReference type="EMBL" id="JAKUDN010000002">
    <property type="protein sequence ID" value="MCP8352156.1"/>
    <property type="molecule type" value="Genomic_DNA"/>
</dbReference>
<dbReference type="EC" id="2.7.7.7" evidence="3 14"/>
<dbReference type="Pfam" id="PF00476">
    <property type="entry name" value="DNA_pol_A"/>
    <property type="match status" value="1"/>
</dbReference>
<dbReference type="Pfam" id="PF02739">
    <property type="entry name" value="5_3_exonuc_N"/>
    <property type="match status" value="1"/>
</dbReference>
<protein>
    <recommendedName>
        <fullName evidence="4 14">DNA polymerase I</fullName>
        <ecNumber evidence="3 14">2.7.7.7</ecNumber>
    </recommendedName>
</protein>
<dbReference type="SMART" id="SM00475">
    <property type="entry name" value="53EXOc"/>
    <property type="match status" value="1"/>
</dbReference>